<keyword evidence="3" id="KW-0813">Transport</keyword>
<feature type="transmembrane region" description="Helical" evidence="8">
    <location>
        <begin position="46"/>
        <end position="64"/>
    </location>
</feature>
<proteinExistence type="inferred from homology"/>
<evidence type="ECO:0000256" key="3">
    <source>
        <dbReference type="ARBA" id="ARBA00022448"/>
    </source>
</evidence>
<sequence length="225" mass="25368">MNVVILISVLSVGNSSVFGSSRTLAALAAADQAPKIFGYIDKNGRPLVGVVFQLVIGLLCFVVASDKYGEVFDWLLALSGLSTLFSWTAICLSHIRFRRALYAQGRSTDEIAFTAQAGVYGSFYGAGLNILVLIAQFWIAVWPLGGKPDAENFFMNYLSLPVVLAFYLGHKIWTRNWKLFIRAKNIDIDTGRRELDLDLFKQELAEERAYIASLPFYKRWWNFWC</sequence>
<name>A0A9P7V8R4_9ASCO</name>
<keyword evidence="5" id="KW-0029">Amino-acid transport</keyword>
<comment type="caution">
    <text evidence="10">The sequence shown here is derived from an EMBL/GenBank/DDBJ whole genome shotgun (WGS) entry which is preliminary data.</text>
</comment>
<comment type="subcellular location">
    <subcellularLocation>
        <location evidence="1">Membrane</location>
        <topology evidence="1">Multi-pass membrane protein</topology>
    </subcellularLocation>
</comment>
<dbReference type="Gene3D" id="1.20.1740.10">
    <property type="entry name" value="Amino acid/polyamine transporter I"/>
    <property type="match status" value="1"/>
</dbReference>
<keyword evidence="11" id="KW-1185">Reference proteome</keyword>
<feature type="domain" description="Amino acid permease/ SLC12A" evidence="9">
    <location>
        <begin position="1"/>
        <end position="181"/>
    </location>
</feature>
<feature type="transmembrane region" description="Helical" evidence="8">
    <location>
        <begin position="153"/>
        <end position="170"/>
    </location>
</feature>
<keyword evidence="6 8" id="KW-1133">Transmembrane helix</keyword>
<dbReference type="Pfam" id="PF00324">
    <property type="entry name" value="AA_permease"/>
    <property type="match status" value="1"/>
</dbReference>
<dbReference type="EMBL" id="JAHMUF010000014">
    <property type="protein sequence ID" value="KAG7193129.1"/>
    <property type="molecule type" value="Genomic_DNA"/>
</dbReference>
<evidence type="ECO:0000256" key="7">
    <source>
        <dbReference type="ARBA" id="ARBA00023136"/>
    </source>
</evidence>
<dbReference type="GeneID" id="66114620"/>
<organism evidence="10 11">
    <name type="scientific">Scheffersomyces spartinae</name>
    <dbReference type="NCBI Taxonomy" id="45513"/>
    <lineage>
        <taxon>Eukaryota</taxon>
        <taxon>Fungi</taxon>
        <taxon>Dikarya</taxon>
        <taxon>Ascomycota</taxon>
        <taxon>Saccharomycotina</taxon>
        <taxon>Pichiomycetes</taxon>
        <taxon>Debaryomycetaceae</taxon>
        <taxon>Scheffersomyces</taxon>
    </lineage>
</organism>
<keyword evidence="7 8" id="KW-0472">Membrane</keyword>
<dbReference type="RefSeq" id="XP_043048678.1">
    <property type="nucleotide sequence ID" value="XM_043192046.1"/>
</dbReference>
<evidence type="ECO:0000256" key="4">
    <source>
        <dbReference type="ARBA" id="ARBA00022692"/>
    </source>
</evidence>
<evidence type="ECO:0000259" key="9">
    <source>
        <dbReference type="Pfam" id="PF00324"/>
    </source>
</evidence>
<keyword evidence="4 8" id="KW-0812">Transmembrane</keyword>
<protein>
    <submittedName>
        <fullName evidence="10">Glyceraldehyde-3-phosphate dehydrogenase 1</fullName>
    </submittedName>
</protein>
<dbReference type="PANTHER" id="PTHR43341:SF1">
    <property type="entry name" value="GENERAL AMINO-ACID PERMEASE GAP1"/>
    <property type="match status" value="1"/>
</dbReference>
<accession>A0A9P7V8R4</accession>
<evidence type="ECO:0000256" key="1">
    <source>
        <dbReference type="ARBA" id="ARBA00004141"/>
    </source>
</evidence>
<evidence type="ECO:0000256" key="8">
    <source>
        <dbReference type="SAM" id="Phobius"/>
    </source>
</evidence>
<evidence type="ECO:0000313" key="10">
    <source>
        <dbReference type="EMBL" id="KAG7193129.1"/>
    </source>
</evidence>
<reference evidence="10" key="1">
    <citation type="submission" date="2021-03" db="EMBL/GenBank/DDBJ databases">
        <authorList>
            <person name="Palmer J.M."/>
        </authorList>
    </citation>
    <scope>NUCLEOTIDE SEQUENCE</scope>
    <source>
        <strain evidence="10">ARV_011</strain>
    </source>
</reference>
<evidence type="ECO:0000256" key="5">
    <source>
        <dbReference type="ARBA" id="ARBA00022970"/>
    </source>
</evidence>
<dbReference type="GO" id="GO:0016020">
    <property type="term" value="C:membrane"/>
    <property type="evidence" value="ECO:0007669"/>
    <property type="project" value="UniProtKB-SubCell"/>
</dbReference>
<dbReference type="Proteomes" id="UP000790833">
    <property type="component" value="Unassembled WGS sequence"/>
</dbReference>
<evidence type="ECO:0000313" key="11">
    <source>
        <dbReference type="Proteomes" id="UP000790833"/>
    </source>
</evidence>
<dbReference type="OrthoDB" id="3900342at2759"/>
<comment type="similarity">
    <text evidence="2">Belongs to the amino acid-polyamine-organocation (APC) superfamily. YAT (TC 2.A.3.10) family.</text>
</comment>
<dbReference type="InterPro" id="IPR004841">
    <property type="entry name" value="AA-permease/SLC12A_dom"/>
</dbReference>
<evidence type="ECO:0000256" key="2">
    <source>
        <dbReference type="ARBA" id="ARBA00006983"/>
    </source>
</evidence>
<evidence type="ECO:0000256" key="6">
    <source>
        <dbReference type="ARBA" id="ARBA00022989"/>
    </source>
</evidence>
<dbReference type="AlphaFoldDB" id="A0A9P7V8R4"/>
<dbReference type="PANTHER" id="PTHR43341">
    <property type="entry name" value="AMINO ACID PERMEASE"/>
    <property type="match status" value="1"/>
</dbReference>
<feature type="transmembrane region" description="Helical" evidence="8">
    <location>
        <begin position="71"/>
        <end position="97"/>
    </location>
</feature>
<dbReference type="GO" id="GO:0015171">
    <property type="term" value="F:amino acid transmembrane transporter activity"/>
    <property type="evidence" value="ECO:0007669"/>
    <property type="project" value="TreeGrafter"/>
</dbReference>
<feature type="transmembrane region" description="Helical" evidence="8">
    <location>
        <begin position="117"/>
        <end position="141"/>
    </location>
</feature>
<gene>
    <name evidence="10" type="primary">GAP1_3</name>
    <name evidence="10" type="ORF">KQ657_001246</name>
</gene>
<dbReference type="InterPro" id="IPR050524">
    <property type="entry name" value="APC_YAT"/>
</dbReference>